<accession>A0A397PAT0</accession>
<organism evidence="1 2">
    <name type="scientific">Hephaestia caeni</name>
    <dbReference type="NCBI Taxonomy" id="645617"/>
    <lineage>
        <taxon>Bacteria</taxon>
        <taxon>Pseudomonadati</taxon>
        <taxon>Pseudomonadota</taxon>
        <taxon>Alphaproteobacteria</taxon>
        <taxon>Sphingomonadales</taxon>
        <taxon>Sphingomonadaceae</taxon>
        <taxon>Hephaestia</taxon>
    </lineage>
</organism>
<gene>
    <name evidence="1" type="ORF">DFR49_0725</name>
</gene>
<protein>
    <submittedName>
        <fullName evidence="1">Uncharacterized protein</fullName>
    </submittedName>
</protein>
<dbReference type="RefSeq" id="WP_119034438.1">
    <property type="nucleotide sequence ID" value="NZ_QXDC01000002.1"/>
</dbReference>
<evidence type="ECO:0000313" key="2">
    <source>
        <dbReference type="Proteomes" id="UP000266568"/>
    </source>
</evidence>
<reference evidence="1 2" key="1">
    <citation type="submission" date="2018-08" db="EMBL/GenBank/DDBJ databases">
        <title>Genomic Encyclopedia of Type Strains, Phase IV (KMG-IV): sequencing the most valuable type-strain genomes for metagenomic binning, comparative biology and taxonomic classification.</title>
        <authorList>
            <person name="Goeker M."/>
        </authorList>
    </citation>
    <scope>NUCLEOTIDE SEQUENCE [LARGE SCALE GENOMIC DNA]</scope>
    <source>
        <strain evidence="1 2">DSM 25527</strain>
    </source>
</reference>
<comment type="caution">
    <text evidence="1">The sequence shown here is derived from an EMBL/GenBank/DDBJ whole genome shotgun (WGS) entry which is preliminary data.</text>
</comment>
<name>A0A397PAT0_9SPHN</name>
<dbReference type="Proteomes" id="UP000266568">
    <property type="component" value="Unassembled WGS sequence"/>
</dbReference>
<dbReference type="EMBL" id="QXDC01000002">
    <property type="protein sequence ID" value="RIA46192.1"/>
    <property type="molecule type" value="Genomic_DNA"/>
</dbReference>
<evidence type="ECO:0000313" key="1">
    <source>
        <dbReference type="EMBL" id="RIA46192.1"/>
    </source>
</evidence>
<proteinExistence type="predicted"/>
<keyword evidence="2" id="KW-1185">Reference proteome</keyword>
<sequence length="158" mass="18217">METTFHFGAAGHPVSWTLYAVYGRAYGVALAAARTWYDRMIATTRTKTPPGGQFVIEVRNATVLRSDLLFDADYFQRHQEPDDASWLCQFHTFPLAIPDTVKHAVTEGLRQRLIDIGFLIPRAEWEERYPDQAELLRQFQQMMWGNRDLPPDNGKDTQ</sequence>
<dbReference type="AlphaFoldDB" id="A0A397PAT0"/>
<dbReference type="OrthoDB" id="7470642at2"/>